<dbReference type="InterPro" id="IPR051170">
    <property type="entry name" value="Neural/epithelial_adhesion"/>
</dbReference>
<dbReference type="PANTHER" id="PTHR12231:SF253">
    <property type="entry name" value="DPR-INTERACTING PROTEIN ETA, ISOFORM B-RELATED"/>
    <property type="match status" value="1"/>
</dbReference>
<dbReference type="FunFam" id="2.60.40.10:FF:000186">
    <property type="entry name" value="Hemicentin 1"/>
    <property type="match status" value="3"/>
</dbReference>
<keyword evidence="1" id="KW-0732">Signal</keyword>
<gene>
    <name evidence="6" type="ORF">GW7_16541</name>
</gene>
<feature type="non-terminal residue" evidence="6">
    <location>
        <position position="1284"/>
    </location>
</feature>
<feature type="domain" description="Ig-like" evidence="5">
    <location>
        <begin position="719"/>
        <end position="805"/>
    </location>
</feature>
<evidence type="ECO:0000313" key="7">
    <source>
        <dbReference type="Proteomes" id="UP000006813"/>
    </source>
</evidence>
<dbReference type="Gene3D" id="2.60.40.10">
    <property type="entry name" value="Immunoglobulins"/>
    <property type="match status" value="14"/>
</dbReference>
<evidence type="ECO:0000259" key="5">
    <source>
        <dbReference type="PROSITE" id="PS50835"/>
    </source>
</evidence>
<dbReference type="eggNOG" id="KOG4475">
    <property type="taxonomic scope" value="Eukaryota"/>
</dbReference>
<dbReference type="FunFam" id="2.60.40.10:FF:000503">
    <property type="entry name" value="Hemicentin 1"/>
    <property type="match status" value="1"/>
</dbReference>
<dbReference type="SMART" id="SM00409">
    <property type="entry name" value="IG"/>
    <property type="match status" value="13"/>
</dbReference>
<dbReference type="FunFam" id="2.60.40.10:FF:000279">
    <property type="entry name" value="Hemicentin 1"/>
    <property type="match status" value="1"/>
</dbReference>
<feature type="domain" description="Ig-like" evidence="5">
    <location>
        <begin position="899"/>
        <end position="988"/>
    </location>
</feature>
<dbReference type="InterPro" id="IPR003598">
    <property type="entry name" value="Ig_sub2"/>
</dbReference>
<feature type="domain" description="Ig-like" evidence="5">
    <location>
        <begin position="1180"/>
        <end position="1265"/>
    </location>
</feature>
<proteinExistence type="predicted"/>
<organism evidence="6 7">
    <name type="scientific">Heterocephalus glaber</name>
    <name type="common">Naked mole rat</name>
    <dbReference type="NCBI Taxonomy" id="10181"/>
    <lineage>
        <taxon>Eukaryota</taxon>
        <taxon>Metazoa</taxon>
        <taxon>Chordata</taxon>
        <taxon>Craniata</taxon>
        <taxon>Vertebrata</taxon>
        <taxon>Euteleostomi</taxon>
        <taxon>Mammalia</taxon>
        <taxon>Eutheria</taxon>
        <taxon>Euarchontoglires</taxon>
        <taxon>Glires</taxon>
        <taxon>Rodentia</taxon>
        <taxon>Hystricomorpha</taxon>
        <taxon>Bathyergidae</taxon>
        <taxon>Heterocephalus</taxon>
    </lineage>
</organism>
<dbReference type="PROSITE" id="PS50835">
    <property type="entry name" value="IG_LIKE"/>
    <property type="match status" value="13"/>
</dbReference>
<dbReference type="CDD" id="cd00096">
    <property type="entry name" value="Ig"/>
    <property type="match status" value="6"/>
</dbReference>
<feature type="domain" description="Ig-like" evidence="5">
    <location>
        <begin position="37"/>
        <end position="119"/>
    </location>
</feature>
<dbReference type="FunFam" id="2.60.40.10:FF:000285">
    <property type="entry name" value="Hemicentin 1"/>
    <property type="match status" value="1"/>
</dbReference>
<dbReference type="FunFam" id="2.60.40.10:FF:000706">
    <property type="entry name" value="Hemicentin 1"/>
    <property type="match status" value="1"/>
</dbReference>
<feature type="non-terminal residue" evidence="6">
    <location>
        <position position="1"/>
    </location>
</feature>
<dbReference type="STRING" id="10181.G5AMV6"/>
<evidence type="ECO:0000256" key="1">
    <source>
        <dbReference type="ARBA" id="ARBA00022729"/>
    </source>
</evidence>
<feature type="domain" description="Ig-like" evidence="5">
    <location>
        <begin position="641"/>
        <end position="716"/>
    </location>
</feature>
<feature type="domain" description="Ig-like" evidence="5">
    <location>
        <begin position="1082"/>
        <end position="1173"/>
    </location>
</feature>
<keyword evidence="4" id="KW-0393">Immunoglobulin domain</keyword>
<dbReference type="InterPro" id="IPR007110">
    <property type="entry name" value="Ig-like_dom"/>
</dbReference>
<protein>
    <submittedName>
        <fullName evidence="6">Hemicentin-1</fullName>
    </submittedName>
</protein>
<dbReference type="InterPro" id="IPR003599">
    <property type="entry name" value="Ig_sub"/>
</dbReference>
<sequence>SQVSDKGSYSCKVSSAAGEAMRTFFLTVQVAPIFENPKTETVSQVAGRALVLTCDVSGVPAPTVTWLKDRMPVESSAVHGVVSRGGHLQLSRLQPTQAGTYTCVAENAQAEARKDFMVAVLEAPRIRSSDVPREHSVLQGREVRLDCEAQGQPPPDVAWLKDGAPLHQAVGTHLRFYQDGSSLVLKGLQAGDSGAYTCVAHNTAGEDARLHMVTVLVPPTIEQEAGGTGALVSRPRELVTMACPVRGSLPIHVSWLKDGLPLPLSQRTHLLGSGRTLRISQVQLADTGTFTCVASSLAGVAERNFTLQVLAWSRRTSRVTWWWPVAPPWSCHVMPRATPCRRVGASDSGTYACVATSEAGEARRHFQLTVMDPPHIQDSGQPAELTLTAGAPMELLCDARGIPPPNITWHKDGQALLGPEGGSRGGLVFRVEAAQVGDAGLYTCLAESPAGEAEKSFRVRVQAPPNVVGPRGPRSVVGLAPGQLVLECSVEAEPAPEIEWHRDGVLLQADTHTQFPERGRFLQLRALSAADSCTARNQAGSTSVAFRVEIHTAPAIQPGPPAVNASENQTALLPCRASGEPPPLVSWRKDGAPLDPGSPRVEVLADGSLRIQPVLSQDAGHYFCLASNSAGSDRQGLDLQVFATLPCEASGSPKPLVAWWKDGQKLDFRTQQGAYRLLPSNALLLMAPSAQDSARFECVVSNEVGEARKLYQVTVQEPPTIADDQTDFAVSRMASVVLTCHNTGVPAPAVSWSKAGAQLGARGSGYRISPSGALEIGQVLPVHAGRYTCTARNAAGVARKHMVLTVQAAPVVKPLPSMVQVLAEEEVLLPCEASGVPRPTVTWQKEGLSIPAGERSQVLPSGQLRLMHAHPEDAGNYFCMAQNSAGSAMGKTRLVVQVPPVIENGLPDLSTTEGSHALLPCVARGSPEPDIRWEKDGQLVSVSGAQDKFSLQPSGELLVKNLEGQDAGTYTCTAENVVGRAWRRVHLTILALPAFTTLPGDHSLHLGDRLWLRCAARGSPTPRLGWTVNDQPVTEGVSEQDGGSTLQRAAVTREDSGTYVCWAENRVGRVQVVSFVHVKEAPILQGEAFSHLEEPVGGSIQLDCMVHGDPAPDIRWTKDGLPLWDSRLRVQNGSLTIHKTEARPRPQDSPMADAGLYQCLAENEVGAVRKVVTLILQSAPVFQVEPQDVTVRTGEDVALQCQATGEPEPTIEWLHAGRPLQASQRLQTLQDGSLWLERAEPGDAGPYECIAHNLLGSATARAFLVVRGMRHCCPGLCGHKQGLL</sequence>
<keyword evidence="2" id="KW-0677">Repeat</keyword>
<evidence type="ECO:0000256" key="2">
    <source>
        <dbReference type="ARBA" id="ARBA00022737"/>
    </source>
</evidence>
<accession>G5AMV6</accession>
<feature type="domain" description="Ig-like" evidence="5">
    <location>
        <begin position="554"/>
        <end position="640"/>
    </location>
</feature>
<evidence type="ECO:0000313" key="6">
    <source>
        <dbReference type="EMBL" id="EHA98366.1"/>
    </source>
</evidence>
<dbReference type="Pfam" id="PF13927">
    <property type="entry name" value="Ig_3"/>
    <property type="match status" value="2"/>
</dbReference>
<feature type="domain" description="Ig-like" evidence="5">
    <location>
        <begin position="219"/>
        <end position="308"/>
    </location>
</feature>
<feature type="domain" description="Ig-like" evidence="5">
    <location>
        <begin position="124"/>
        <end position="214"/>
    </location>
</feature>
<dbReference type="FunFam" id="2.60.40.10:FF:001585">
    <property type="entry name" value="Hemicentin-2"/>
    <property type="match status" value="1"/>
</dbReference>
<dbReference type="Pfam" id="PF07679">
    <property type="entry name" value="I-set"/>
    <property type="match status" value="11"/>
</dbReference>
<name>G5AMV6_HETGA</name>
<dbReference type="EMBL" id="JH166073">
    <property type="protein sequence ID" value="EHA98366.1"/>
    <property type="molecule type" value="Genomic_DNA"/>
</dbReference>
<evidence type="ECO:0000256" key="4">
    <source>
        <dbReference type="ARBA" id="ARBA00023319"/>
    </source>
</evidence>
<dbReference type="SUPFAM" id="SSF48726">
    <property type="entry name" value="Immunoglobulin"/>
    <property type="match status" value="14"/>
</dbReference>
<dbReference type="GO" id="GO:0043005">
    <property type="term" value="C:neuron projection"/>
    <property type="evidence" value="ECO:0007669"/>
    <property type="project" value="TreeGrafter"/>
</dbReference>
<reference evidence="6 7" key="1">
    <citation type="journal article" date="2011" name="Nature">
        <title>Genome sequencing reveals insights into physiology and longevity of the naked mole rat.</title>
        <authorList>
            <person name="Kim E.B."/>
            <person name="Fang X."/>
            <person name="Fushan A.A."/>
            <person name="Huang Z."/>
            <person name="Lobanov A.V."/>
            <person name="Han L."/>
            <person name="Marino S.M."/>
            <person name="Sun X."/>
            <person name="Turanov A.A."/>
            <person name="Yang P."/>
            <person name="Yim S.H."/>
            <person name="Zhao X."/>
            <person name="Kasaikina M.V."/>
            <person name="Stoletzki N."/>
            <person name="Peng C."/>
            <person name="Polak P."/>
            <person name="Xiong Z."/>
            <person name="Kiezun A."/>
            <person name="Zhu Y."/>
            <person name="Chen Y."/>
            <person name="Kryukov G.V."/>
            <person name="Zhang Q."/>
            <person name="Peshkin L."/>
            <person name="Yang L."/>
            <person name="Bronson R.T."/>
            <person name="Buffenstein R."/>
            <person name="Wang B."/>
            <person name="Han C."/>
            <person name="Li Q."/>
            <person name="Chen L."/>
            <person name="Zhao W."/>
            <person name="Sunyaev S.R."/>
            <person name="Park T.J."/>
            <person name="Zhang G."/>
            <person name="Wang J."/>
            <person name="Gladyshev V.N."/>
        </authorList>
    </citation>
    <scope>NUCLEOTIDE SEQUENCE [LARGE SCALE GENOMIC DNA]</scope>
</reference>
<dbReference type="SMART" id="SM00408">
    <property type="entry name" value="IGc2"/>
    <property type="match status" value="13"/>
</dbReference>
<feature type="domain" description="Ig-like" evidence="5">
    <location>
        <begin position="993"/>
        <end position="1074"/>
    </location>
</feature>
<dbReference type="PANTHER" id="PTHR12231">
    <property type="entry name" value="CTX-RELATED TYPE I TRANSMEMBRANE PROTEIN"/>
    <property type="match status" value="1"/>
</dbReference>
<dbReference type="FunFam" id="2.60.40.10:FF:000130">
    <property type="entry name" value="Hemicentin 1"/>
    <property type="match status" value="1"/>
</dbReference>
<dbReference type="InterPro" id="IPR013783">
    <property type="entry name" value="Ig-like_fold"/>
</dbReference>
<dbReference type="FunFam" id="2.60.40.10:FF:002450">
    <property type="entry name" value="HMCN2 isoform 3"/>
    <property type="match status" value="1"/>
</dbReference>
<dbReference type="Proteomes" id="UP000006813">
    <property type="component" value="Unassembled WGS sequence"/>
</dbReference>
<dbReference type="InterPro" id="IPR013098">
    <property type="entry name" value="Ig_I-set"/>
</dbReference>
<feature type="domain" description="Ig-like" evidence="5">
    <location>
        <begin position="374"/>
        <end position="460"/>
    </location>
</feature>
<dbReference type="eggNOG" id="KOG1217">
    <property type="taxonomic scope" value="Eukaryota"/>
</dbReference>
<feature type="domain" description="Ig-like" evidence="5">
    <location>
        <begin position="810"/>
        <end position="895"/>
    </location>
</feature>
<evidence type="ECO:0000256" key="3">
    <source>
        <dbReference type="ARBA" id="ARBA00023157"/>
    </source>
</evidence>
<keyword evidence="3" id="KW-1015">Disulfide bond</keyword>
<dbReference type="InterPro" id="IPR036179">
    <property type="entry name" value="Ig-like_dom_sf"/>
</dbReference>
<dbReference type="InParanoid" id="G5AMV6"/>
<feature type="domain" description="Ig-like" evidence="5">
    <location>
        <begin position="465"/>
        <end position="549"/>
    </location>
</feature>